<dbReference type="PANTHER" id="PTHR43031:SF1">
    <property type="entry name" value="PYRIDINE NUCLEOTIDE-DISULPHIDE OXIDOREDUCTASE"/>
    <property type="match status" value="1"/>
</dbReference>
<dbReference type="EMBL" id="JAUSTW010000002">
    <property type="protein sequence ID" value="MDQ0197980.1"/>
    <property type="molecule type" value="Genomic_DNA"/>
</dbReference>
<dbReference type="InterPro" id="IPR001763">
    <property type="entry name" value="Rhodanese-like_dom"/>
</dbReference>
<dbReference type="InterPro" id="IPR036188">
    <property type="entry name" value="FAD/NAD-bd_sf"/>
</dbReference>
<feature type="domain" description="Rhodanese" evidence="1">
    <location>
        <begin position="51"/>
        <end position="90"/>
    </location>
</feature>
<sequence>MTNLELSYAPPYSSAKDPVNMAGYVATNIQEGELELIQWHEVDQIIANVGLLIDVREPMEREFGISKGSINIPLNDLRNRLEELPNDQTIWKVDK</sequence>
<dbReference type="InterPro" id="IPR050229">
    <property type="entry name" value="GlpE_sulfurtransferase"/>
</dbReference>
<dbReference type="Gene3D" id="3.40.250.10">
    <property type="entry name" value="Rhodanese-like domain"/>
    <property type="match status" value="1"/>
</dbReference>
<proteinExistence type="predicted"/>
<accession>A0ABT9XR00</accession>
<reference evidence="2 3" key="1">
    <citation type="submission" date="2023-07" db="EMBL/GenBank/DDBJ databases">
        <title>Genomic Encyclopedia of Type Strains, Phase IV (KMG-IV): sequencing the most valuable type-strain genomes for metagenomic binning, comparative biology and taxonomic classification.</title>
        <authorList>
            <person name="Goeker M."/>
        </authorList>
    </citation>
    <scope>NUCLEOTIDE SEQUENCE [LARGE SCALE GENOMIC DNA]</scope>
    <source>
        <strain evidence="2 3">DSM 27594</strain>
    </source>
</reference>
<protein>
    <submittedName>
        <fullName evidence="2">Rhodanese-related sulfurtransferase</fullName>
    </submittedName>
</protein>
<evidence type="ECO:0000259" key="1">
    <source>
        <dbReference type="PROSITE" id="PS50206"/>
    </source>
</evidence>
<organism evidence="2 3">
    <name type="scientific">Neobacillus ginsengisoli</name>
    <dbReference type="NCBI Taxonomy" id="904295"/>
    <lineage>
        <taxon>Bacteria</taxon>
        <taxon>Bacillati</taxon>
        <taxon>Bacillota</taxon>
        <taxon>Bacilli</taxon>
        <taxon>Bacillales</taxon>
        <taxon>Bacillaceae</taxon>
        <taxon>Neobacillus</taxon>
    </lineage>
</organism>
<dbReference type="SUPFAM" id="SSF52821">
    <property type="entry name" value="Rhodanese/Cell cycle control phosphatase"/>
    <property type="match status" value="1"/>
</dbReference>
<evidence type="ECO:0000313" key="3">
    <source>
        <dbReference type="Proteomes" id="UP001224122"/>
    </source>
</evidence>
<comment type="caution">
    <text evidence="2">The sequence shown here is derived from an EMBL/GenBank/DDBJ whole genome shotgun (WGS) entry which is preliminary data.</text>
</comment>
<keyword evidence="3" id="KW-1185">Reference proteome</keyword>
<gene>
    <name evidence="2" type="ORF">J2S10_001121</name>
</gene>
<name>A0ABT9XR00_9BACI</name>
<dbReference type="InterPro" id="IPR036873">
    <property type="entry name" value="Rhodanese-like_dom_sf"/>
</dbReference>
<dbReference type="PANTHER" id="PTHR43031">
    <property type="entry name" value="FAD-DEPENDENT OXIDOREDUCTASE"/>
    <property type="match status" value="1"/>
</dbReference>
<evidence type="ECO:0000313" key="2">
    <source>
        <dbReference type="EMBL" id="MDQ0197980.1"/>
    </source>
</evidence>
<dbReference type="PROSITE" id="PS50206">
    <property type="entry name" value="RHODANESE_3"/>
    <property type="match status" value="1"/>
</dbReference>
<dbReference type="Proteomes" id="UP001224122">
    <property type="component" value="Unassembled WGS sequence"/>
</dbReference>
<dbReference type="Gene3D" id="3.50.50.60">
    <property type="entry name" value="FAD/NAD(P)-binding domain"/>
    <property type="match status" value="1"/>
</dbReference>